<name>A0A9X9M2F8_GULGU</name>
<protein>
    <submittedName>
        <fullName evidence="1">Uncharacterized protein</fullName>
    </submittedName>
</protein>
<comment type="caution">
    <text evidence="1">The sequence shown here is derived from an EMBL/GenBank/DDBJ whole genome shotgun (WGS) entry which is preliminary data.</text>
</comment>
<evidence type="ECO:0000313" key="2">
    <source>
        <dbReference type="Proteomes" id="UP000269945"/>
    </source>
</evidence>
<keyword evidence="2" id="KW-1185">Reference proteome</keyword>
<gene>
    <name evidence="1" type="ORF">BN2614_LOCUS3</name>
</gene>
<dbReference type="Proteomes" id="UP000269945">
    <property type="component" value="Unassembled WGS sequence"/>
</dbReference>
<reference evidence="1 2" key="1">
    <citation type="submission" date="2018-10" db="EMBL/GenBank/DDBJ databases">
        <authorList>
            <person name="Ekblom R."/>
            <person name="Jareborg N."/>
        </authorList>
    </citation>
    <scope>NUCLEOTIDE SEQUENCE [LARGE SCALE GENOMIC DNA]</scope>
    <source>
        <tissue evidence="1">Muscle</tissue>
    </source>
</reference>
<evidence type="ECO:0000313" key="1">
    <source>
        <dbReference type="EMBL" id="VCX30578.1"/>
    </source>
</evidence>
<sequence>MCQQMETNCAPSWPLPSLGTKKGPVHMTERTCVEEDGWTMCQAS</sequence>
<dbReference type="EMBL" id="CYRY02038510">
    <property type="protein sequence ID" value="VCX30578.1"/>
    <property type="molecule type" value="Genomic_DNA"/>
</dbReference>
<proteinExistence type="predicted"/>
<accession>A0A9X9M2F8</accession>
<organism evidence="1 2">
    <name type="scientific">Gulo gulo</name>
    <name type="common">Wolverine</name>
    <name type="synonym">Gluton</name>
    <dbReference type="NCBI Taxonomy" id="48420"/>
    <lineage>
        <taxon>Eukaryota</taxon>
        <taxon>Metazoa</taxon>
        <taxon>Chordata</taxon>
        <taxon>Craniata</taxon>
        <taxon>Vertebrata</taxon>
        <taxon>Euteleostomi</taxon>
        <taxon>Mammalia</taxon>
        <taxon>Eutheria</taxon>
        <taxon>Laurasiatheria</taxon>
        <taxon>Carnivora</taxon>
        <taxon>Caniformia</taxon>
        <taxon>Musteloidea</taxon>
        <taxon>Mustelidae</taxon>
        <taxon>Guloninae</taxon>
        <taxon>Gulo</taxon>
    </lineage>
</organism>
<dbReference type="AlphaFoldDB" id="A0A9X9M2F8"/>